<dbReference type="EMBL" id="MU865323">
    <property type="protein sequence ID" value="KAK4228040.1"/>
    <property type="molecule type" value="Genomic_DNA"/>
</dbReference>
<feature type="chain" id="PRO_5042983794" description="Infection structure specific protein" evidence="1">
    <location>
        <begin position="21"/>
        <end position="180"/>
    </location>
</feature>
<comment type="caution">
    <text evidence="2">The sequence shown here is derived from an EMBL/GenBank/DDBJ whole genome shotgun (WGS) entry which is preliminary data.</text>
</comment>
<keyword evidence="1" id="KW-0732">Signal</keyword>
<reference evidence="2" key="2">
    <citation type="submission" date="2023-05" db="EMBL/GenBank/DDBJ databases">
        <authorList>
            <consortium name="Lawrence Berkeley National Laboratory"/>
            <person name="Steindorff A."/>
            <person name="Hensen N."/>
            <person name="Bonometti L."/>
            <person name="Westerberg I."/>
            <person name="Brannstrom I.O."/>
            <person name="Guillou S."/>
            <person name="Cros-Aarteil S."/>
            <person name="Calhoun S."/>
            <person name="Haridas S."/>
            <person name="Kuo A."/>
            <person name="Mondo S."/>
            <person name="Pangilinan J."/>
            <person name="Riley R."/>
            <person name="Labutti K."/>
            <person name="Andreopoulos B."/>
            <person name="Lipzen A."/>
            <person name="Chen C."/>
            <person name="Yanf M."/>
            <person name="Daum C."/>
            <person name="Ng V."/>
            <person name="Clum A."/>
            <person name="Ohm R."/>
            <person name="Martin F."/>
            <person name="Silar P."/>
            <person name="Natvig D."/>
            <person name="Lalanne C."/>
            <person name="Gautier V."/>
            <person name="Ament-Velasquez S.L."/>
            <person name="Kruys A."/>
            <person name="Hutchinson M.I."/>
            <person name="Powell A.J."/>
            <person name="Barry K."/>
            <person name="Miller A.N."/>
            <person name="Grigoriev I.V."/>
            <person name="Debuchy R."/>
            <person name="Gladieux P."/>
            <person name="Thoren M.H."/>
            <person name="Johannesson H."/>
        </authorList>
    </citation>
    <scope>NUCLEOTIDE SEQUENCE</scope>
    <source>
        <strain evidence="2">CBS 990.96</strain>
    </source>
</reference>
<evidence type="ECO:0008006" key="4">
    <source>
        <dbReference type="Google" id="ProtNLM"/>
    </source>
</evidence>
<evidence type="ECO:0000313" key="2">
    <source>
        <dbReference type="EMBL" id="KAK4228040.1"/>
    </source>
</evidence>
<proteinExistence type="predicted"/>
<gene>
    <name evidence="2" type="ORF">QBC38DRAFT_476019</name>
</gene>
<accession>A0AAN7BR89</accession>
<evidence type="ECO:0000256" key="1">
    <source>
        <dbReference type="SAM" id="SignalP"/>
    </source>
</evidence>
<sequence>MRPSTLFTAISLSLAPVVLAQNGAAQCTQLMESLTDAAPYPQNTEVAELMLEAYDFLALASIGAVLTKTNPARSDLDNLCTAVYRPLQTMAVPASLSADYSSYRSEFSDYSKSWAPTIGSVAPKCTDMSDRIALELAVVTDAAGCKGVVGRALGAGESNKVPRMAGLVAGLVAVVAVAVF</sequence>
<reference evidence="2" key="1">
    <citation type="journal article" date="2023" name="Mol. Phylogenet. Evol.">
        <title>Genome-scale phylogeny and comparative genomics of the fungal order Sordariales.</title>
        <authorList>
            <person name="Hensen N."/>
            <person name="Bonometti L."/>
            <person name="Westerberg I."/>
            <person name="Brannstrom I.O."/>
            <person name="Guillou S."/>
            <person name="Cros-Aarteil S."/>
            <person name="Calhoun S."/>
            <person name="Haridas S."/>
            <person name="Kuo A."/>
            <person name="Mondo S."/>
            <person name="Pangilinan J."/>
            <person name="Riley R."/>
            <person name="LaButti K."/>
            <person name="Andreopoulos B."/>
            <person name="Lipzen A."/>
            <person name="Chen C."/>
            <person name="Yan M."/>
            <person name="Daum C."/>
            <person name="Ng V."/>
            <person name="Clum A."/>
            <person name="Steindorff A."/>
            <person name="Ohm R.A."/>
            <person name="Martin F."/>
            <person name="Silar P."/>
            <person name="Natvig D.O."/>
            <person name="Lalanne C."/>
            <person name="Gautier V."/>
            <person name="Ament-Velasquez S.L."/>
            <person name="Kruys A."/>
            <person name="Hutchinson M.I."/>
            <person name="Powell A.J."/>
            <person name="Barry K."/>
            <person name="Miller A.N."/>
            <person name="Grigoriev I.V."/>
            <person name="Debuchy R."/>
            <person name="Gladieux P."/>
            <person name="Hiltunen Thoren M."/>
            <person name="Johannesson H."/>
        </authorList>
    </citation>
    <scope>NUCLEOTIDE SEQUENCE</scope>
    <source>
        <strain evidence="2">CBS 990.96</strain>
    </source>
</reference>
<feature type="signal peptide" evidence="1">
    <location>
        <begin position="1"/>
        <end position="20"/>
    </location>
</feature>
<name>A0AAN7BR89_9PEZI</name>
<organism evidence="2 3">
    <name type="scientific">Podospora fimiseda</name>
    <dbReference type="NCBI Taxonomy" id="252190"/>
    <lineage>
        <taxon>Eukaryota</taxon>
        <taxon>Fungi</taxon>
        <taxon>Dikarya</taxon>
        <taxon>Ascomycota</taxon>
        <taxon>Pezizomycotina</taxon>
        <taxon>Sordariomycetes</taxon>
        <taxon>Sordariomycetidae</taxon>
        <taxon>Sordariales</taxon>
        <taxon>Podosporaceae</taxon>
        <taxon>Podospora</taxon>
    </lineage>
</organism>
<keyword evidence="3" id="KW-1185">Reference proteome</keyword>
<dbReference type="AlphaFoldDB" id="A0AAN7BR89"/>
<protein>
    <recommendedName>
        <fullName evidence="4">Infection structure specific protein</fullName>
    </recommendedName>
</protein>
<evidence type="ECO:0000313" key="3">
    <source>
        <dbReference type="Proteomes" id="UP001301958"/>
    </source>
</evidence>
<dbReference type="Proteomes" id="UP001301958">
    <property type="component" value="Unassembled WGS sequence"/>
</dbReference>